<proteinExistence type="inferred from homology"/>
<dbReference type="InterPro" id="IPR000816">
    <property type="entry name" value="Peptidase_C15"/>
</dbReference>
<dbReference type="SUPFAM" id="SSF53182">
    <property type="entry name" value="Pyrrolidone carboxyl peptidase (pyroglutamate aminopeptidase)"/>
    <property type="match status" value="1"/>
</dbReference>
<keyword evidence="4" id="KW-0378">Hydrolase</keyword>
<dbReference type="InterPro" id="IPR036440">
    <property type="entry name" value="Peptidase_C15-like_sf"/>
</dbReference>
<dbReference type="RefSeq" id="XP_033584316.1">
    <property type="nucleotide sequence ID" value="XM_033714933.1"/>
</dbReference>
<dbReference type="AlphaFoldDB" id="A0A6A6Z898"/>
<gene>
    <name evidence="6 8" type="ORF">BDZ99DRAFT_374711</name>
</gene>
<dbReference type="GO" id="GO:0006508">
    <property type="term" value="P:proteolysis"/>
    <property type="evidence" value="ECO:0007669"/>
    <property type="project" value="UniProtKB-KW"/>
</dbReference>
<accession>A0A6A6Z898</accession>
<keyword evidence="5" id="KW-0788">Thiol protease</keyword>
<evidence type="ECO:0000313" key="7">
    <source>
        <dbReference type="Proteomes" id="UP000504636"/>
    </source>
</evidence>
<feature type="non-terminal residue" evidence="6">
    <location>
        <position position="1"/>
    </location>
</feature>
<evidence type="ECO:0000256" key="2">
    <source>
        <dbReference type="ARBA" id="ARBA00022490"/>
    </source>
</evidence>
<evidence type="ECO:0000256" key="4">
    <source>
        <dbReference type="ARBA" id="ARBA00022801"/>
    </source>
</evidence>
<evidence type="ECO:0000256" key="3">
    <source>
        <dbReference type="ARBA" id="ARBA00022670"/>
    </source>
</evidence>
<keyword evidence="3" id="KW-0645">Protease</keyword>
<dbReference type="Gene3D" id="3.40.630.20">
    <property type="entry name" value="Peptidase C15, pyroglutamyl peptidase I-like"/>
    <property type="match status" value="1"/>
</dbReference>
<dbReference type="OrthoDB" id="407146at2759"/>
<dbReference type="EMBL" id="MU003692">
    <property type="protein sequence ID" value="KAF2817352.1"/>
    <property type="molecule type" value="Genomic_DNA"/>
</dbReference>
<dbReference type="PANTHER" id="PTHR23402">
    <property type="entry name" value="PROTEASE FAMILY C15 PYROGLUTAMYL-PEPTIDASE I-RELATED"/>
    <property type="match status" value="1"/>
</dbReference>
<dbReference type="GO" id="GO:0016920">
    <property type="term" value="F:pyroglutamyl-peptidase activity"/>
    <property type="evidence" value="ECO:0007669"/>
    <property type="project" value="InterPro"/>
</dbReference>
<dbReference type="Proteomes" id="UP000504636">
    <property type="component" value="Unplaced"/>
</dbReference>
<dbReference type="GO" id="GO:0005829">
    <property type="term" value="C:cytosol"/>
    <property type="evidence" value="ECO:0007669"/>
    <property type="project" value="InterPro"/>
</dbReference>
<name>A0A6A6Z898_9PEZI</name>
<sequence>VTVALIMPPTTSSDEIKVLITGFGPFQDAAKNPSWEICKLLPSNIAPRIRLLIHPEPLKVSYATLLPIAPKLLAEHTPDIVLYIGLAVGQPYYSLEKSASKSGYHQNPDVTRRVFTKAETKKVWGKLPETLSSTIDLDAVGPKWATGVKTRKYGADVRVTDDVGEFVCGFVYFATLAEMAKKGGERPVVFLHVPEMGEGKEFQVGAGVVVEAVKALVKVWEEGRGL</sequence>
<reference evidence="8" key="3">
    <citation type="submission" date="2025-04" db="UniProtKB">
        <authorList>
            <consortium name="RefSeq"/>
        </authorList>
    </citation>
    <scope>IDENTIFICATION</scope>
    <source>
        <strain evidence="8">CBS 304.34</strain>
    </source>
</reference>
<reference evidence="6 8" key="1">
    <citation type="journal article" date="2020" name="Stud. Mycol.">
        <title>101 Dothideomycetes genomes: a test case for predicting lifestyles and emergence of pathogens.</title>
        <authorList>
            <person name="Haridas S."/>
            <person name="Albert R."/>
            <person name="Binder M."/>
            <person name="Bloem J."/>
            <person name="Labutti K."/>
            <person name="Salamov A."/>
            <person name="Andreopoulos B."/>
            <person name="Baker S."/>
            <person name="Barry K."/>
            <person name="Bills G."/>
            <person name="Bluhm B."/>
            <person name="Cannon C."/>
            <person name="Castanera R."/>
            <person name="Culley D."/>
            <person name="Daum C."/>
            <person name="Ezra D."/>
            <person name="Gonzalez J."/>
            <person name="Henrissat B."/>
            <person name="Kuo A."/>
            <person name="Liang C."/>
            <person name="Lipzen A."/>
            <person name="Lutzoni F."/>
            <person name="Magnuson J."/>
            <person name="Mondo S."/>
            <person name="Nolan M."/>
            <person name="Ohm R."/>
            <person name="Pangilinan J."/>
            <person name="Park H.-J."/>
            <person name="Ramirez L."/>
            <person name="Alfaro M."/>
            <person name="Sun H."/>
            <person name="Tritt A."/>
            <person name="Yoshinaga Y."/>
            <person name="Zwiers L.-H."/>
            <person name="Turgeon B."/>
            <person name="Goodwin S."/>
            <person name="Spatafora J."/>
            <person name="Crous P."/>
            <person name="Grigoriev I."/>
        </authorList>
    </citation>
    <scope>NUCLEOTIDE SEQUENCE</scope>
    <source>
        <strain evidence="6 8">CBS 304.34</strain>
    </source>
</reference>
<dbReference type="Pfam" id="PF01470">
    <property type="entry name" value="Peptidase_C15"/>
    <property type="match status" value="1"/>
</dbReference>
<protein>
    <submittedName>
        <fullName evidence="6 8">Peptidase C15, pyroglutamyl peptidase I-like protein</fullName>
    </submittedName>
</protein>
<dbReference type="PRINTS" id="PR00706">
    <property type="entry name" value="PYROGLUPTASE"/>
</dbReference>
<organism evidence="6">
    <name type="scientific">Mytilinidion resinicola</name>
    <dbReference type="NCBI Taxonomy" id="574789"/>
    <lineage>
        <taxon>Eukaryota</taxon>
        <taxon>Fungi</taxon>
        <taxon>Dikarya</taxon>
        <taxon>Ascomycota</taxon>
        <taxon>Pezizomycotina</taxon>
        <taxon>Dothideomycetes</taxon>
        <taxon>Pleosporomycetidae</taxon>
        <taxon>Mytilinidiales</taxon>
        <taxon>Mytilinidiaceae</taxon>
        <taxon>Mytilinidion</taxon>
    </lineage>
</organism>
<dbReference type="InterPro" id="IPR016125">
    <property type="entry name" value="Peptidase_C15-like"/>
</dbReference>
<evidence type="ECO:0000256" key="1">
    <source>
        <dbReference type="ARBA" id="ARBA00006641"/>
    </source>
</evidence>
<evidence type="ECO:0000256" key="5">
    <source>
        <dbReference type="ARBA" id="ARBA00022807"/>
    </source>
</evidence>
<dbReference type="GeneID" id="54455826"/>
<keyword evidence="7" id="KW-1185">Reference proteome</keyword>
<keyword evidence="2" id="KW-0963">Cytoplasm</keyword>
<comment type="similarity">
    <text evidence="1">Belongs to the peptidase C15 family.</text>
</comment>
<dbReference type="PANTHER" id="PTHR23402:SF1">
    <property type="entry name" value="PYROGLUTAMYL-PEPTIDASE I"/>
    <property type="match status" value="1"/>
</dbReference>
<evidence type="ECO:0000313" key="6">
    <source>
        <dbReference type="EMBL" id="KAF2817352.1"/>
    </source>
</evidence>
<reference evidence="8" key="2">
    <citation type="submission" date="2020-04" db="EMBL/GenBank/DDBJ databases">
        <authorList>
            <consortium name="NCBI Genome Project"/>
        </authorList>
    </citation>
    <scope>NUCLEOTIDE SEQUENCE</scope>
    <source>
        <strain evidence="8">CBS 304.34</strain>
    </source>
</reference>
<evidence type="ECO:0000313" key="8">
    <source>
        <dbReference type="RefSeq" id="XP_033584316.1"/>
    </source>
</evidence>